<protein>
    <recommendedName>
        <fullName evidence="3">F-box domain-containing protein</fullName>
    </recommendedName>
</protein>
<dbReference type="Gene3D" id="3.80.10.10">
    <property type="entry name" value="Ribonuclease Inhibitor"/>
    <property type="match status" value="1"/>
</dbReference>
<comment type="caution">
    <text evidence="1">The sequence shown here is derived from an EMBL/GenBank/DDBJ whole genome shotgun (WGS) entry which is preliminary data.</text>
</comment>
<organism evidence="1 2">
    <name type="scientific">Mycena belliarum</name>
    <dbReference type="NCBI Taxonomy" id="1033014"/>
    <lineage>
        <taxon>Eukaryota</taxon>
        <taxon>Fungi</taxon>
        <taxon>Dikarya</taxon>
        <taxon>Basidiomycota</taxon>
        <taxon>Agaricomycotina</taxon>
        <taxon>Agaricomycetes</taxon>
        <taxon>Agaricomycetidae</taxon>
        <taxon>Agaricales</taxon>
        <taxon>Marasmiineae</taxon>
        <taxon>Mycenaceae</taxon>
        <taxon>Mycena</taxon>
    </lineage>
</organism>
<dbReference type="AlphaFoldDB" id="A0AAD6TN65"/>
<proteinExistence type="predicted"/>
<reference evidence="1" key="1">
    <citation type="submission" date="2023-03" db="EMBL/GenBank/DDBJ databases">
        <title>Massive genome expansion in bonnet fungi (Mycena s.s.) driven by repeated elements and novel gene families across ecological guilds.</title>
        <authorList>
            <consortium name="Lawrence Berkeley National Laboratory"/>
            <person name="Harder C.B."/>
            <person name="Miyauchi S."/>
            <person name="Viragh M."/>
            <person name="Kuo A."/>
            <person name="Thoen E."/>
            <person name="Andreopoulos B."/>
            <person name="Lu D."/>
            <person name="Skrede I."/>
            <person name="Drula E."/>
            <person name="Henrissat B."/>
            <person name="Morin E."/>
            <person name="Kohler A."/>
            <person name="Barry K."/>
            <person name="LaButti K."/>
            <person name="Morin E."/>
            <person name="Salamov A."/>
            <person name="Lipzen A."/>
            <person name="Mereny Z."/>
            <person name="Hegedus B."/>
            <person name="Baldrian P."/>
            <person name="Stursova M."/>
            <person name="Weitz H."/>
            <person name="Taylor A."/>
            <person name="Grigoriev I.V."/>
            <person name="Nagy L.G."/>
            <person name="Martin F."/>
            <person name="Kauserud H."/>
        </authorList>
    </citation>
    <scope>NUCLEOTIDE SEQUENCE</scope>
    <source>
        <strain evidence="1">CBHHK173m</strain>
    </source>
</reference>
<dbReference type="EMBL" id="JARJCN010000161">
    <property type="protein sequence ID" value="KAJ7066833.1"/>
    <property type="molecule type" value="Genomic_DNA"/>
</dbReference>
<evidence type="ECO:0000313" key="1">
    <source>
        <dbReference type="EMBL" id="KAJ7066833.1"/>
    </source>
</evidence>
<name>A0AAD6TN65_9AGAR</name>
<keyword evidence="2" id="KW-1185">Reference proteome</keyword>
<gene>
    <name evidence="1" type="ORF">B0H15DRAFT_872277</name>
</gene>
<sequence length="471" mass="51840">MTAISTQTGPREPTALDGIEASTDSILERQIVRAELDTIRYPVLTLPPGITSHIFLHCLPTQPEASPSPSRTPILLTHVCHDWRYLALALPFLWQSLTLKERHKKSARDNLELLALWLERSGNLPISLRFHCRDAQSLVDASLPHSHRWRELEIKSSAHIDGSQAFPELRRVIVARSQEYAPRPVNILDAPRLREATVDGFLDVPDVSLPWGQLESLTILARVGAFSIGASILRQCSSLRALTRLGFVVGDEAAAWSEPHVTLSALHALDAHYSALPFLTCPSLQQLSLSGRPVVPSMVSQLEAFMARSSFRLQRLALRLGETNLDPEDVRLWHRIFPAIASLALVEPLDYRALGAISPDMFPALEHLAVRVHRIRVRNNCAPLFDFLRTRRSPTSAAKALKTLELSFYPDSDGAPSFASPLAEPLGSLLPAPAVAELRALAAGGLQLRIGVSDFRAAAAPRIILDTFLPG</sequence>
<evidence type="ECO:0000313" key="2">
    <source>
        <dbReference type="Proteomes" id="UP001222325"/>
    </source>
</evidence>
<dbReference type="Proteomes" id="UP001222325">
    <property type="component" value="Unassembled WGS sequence"/>
</dbReference>
<dbReference type="InterPro" id="IPR032675">
    <property type="entry name" value="LRR_dom_sf"/>
</dbReference>
<evidence type="ECO:0008006" key="3">
    <source>
        <dbReference type="Google" id="ProtNLM"/>
    </source>
</evidence>
<accession>A0AAD6TN65</accession>